<keyword evidence="6 9" id="KW-0943">RNA-mediated gene silencing</keyword>
<feature type="domain" description="RRM" evidence="10">
    <location>
        <begin position="73"/>
        <end position="156"/>
    </location>
</feature>
<comment type="similarity">
    <text evidence="1 9">Belongs to the RdRP family.</text>
</comment>
<evidence type="ECO:0000313" key="11">
    <source>
        <dbReference type="EMBL" id="CAI0398834.1"/>
    </source>
</evidence>
<dbReference type="InterPro" id="IPR058752">
    <property type="entry name" value="RDRP_C_head"/>
</dbReference>
<evidence type="ECO:0000256" key="4">
    <source>
        <dbReference type="ARBA" id="ARBA00022695"/>
    </source>
</evidence>
<protein>
    <recommendedName>
        <fullName evidence="9">RNA-dependent RNA polymerase</fullName>
        <ecNumber evidence="9">2.7.7.48</ecNumber>
    </recommendedName>
</protein>
<keyword evidence="3 9" id="KW-0808">Transferase</keyword>
<organism evidence="11 12">
    <name type="scientific">Linum tenue</name>
    <dbReference type="NCBI Taxonomy" id="586396"/>
    <lineage>
        <taxon>Eukaryota</taxon>
        <taxon>Viridiplantae</taxon>
        <taxon>Streptophyta</taxon>
        <taxon>Embryophyta</taxon>
        <taxon>Tracheophyta</taxon>
        <taxon>Spermatophyta</taxon>
        <taxon>Magnoliopsida</taxon>
        <taxon>eudicotyledons</taxon>
        <taxon>Gunneridae</taxon>
        <taxon>Pentapetalae</taxon>
        <taxon>rosids</taxon>
        <taxon>fabids</taxon>
        <taxon>Malpighiales</taxon>
        <taxon>Linaceae</taxon>
        <taxon>Linum</taxon>
    </lineage>
</organism>
<evidence type="ECO:0000256" key="7">
    <source>
        <dbReference type="ARBA" id="ARBA00048744"/>
    </source>
</evidence>
<dbReference type="Pfam" id="PF26253">
    <property type="entry name" value="RdRP_head"/>
    <property type="match status" value="1"/>
</dbReference>
<dbReference type="PANTHER" id="PTHR23079">
    <property type="entry name" value="RNA-DEPENDENT RNA POLYMERASE"/>
    <property type="match status" value="1"/>
</dbReference>
<evidence type="ECO:0000256" key="9">
    <source>
        <dbReference type="RuleBase" id="RU363098"/>
    </source>
</evidence>
<feature type="non-terminal residue" evidence="11">
    <location>
        <position position="1"/>
    </location>
</feature>
<dbReference type="GO" id="GO:0003723">
    <property type="term" value="F:RNA binding"/>
    <property type="evidence" value="ECO:0007669"/>
    <property type="project" value="UniProtKB-UniRule"/>
</dbReference>
<comment type="caution">
    <text evidence="11">The sequence shown here is derived from an EMBL/GenBank/DDBJ whole genome shotgun (WGS) entry which is preliminary data.</text>
</comment>
<dbReference type="InterPro" id="IPR007855">
    <property type="entry name" value="RDRP"/>
</dbReference>
<reference evidence="11" key="1">
    <citation type="submission" date="2022-08" db="EMBL/GenBank/DDBJ databases">
        <authorList>
            <person name="Gutierrez-Valencia J."/>
        </authorList>
    </citation>
    <scope>NUCLEOTIDE SEQUENCE</scope>
</reference>
<dbReference type="Pfam" id="PF26250">
    <property type="entry name" value="RRM_RdRP1_2"/>
    <property type="match status" value="1"/>
</dbReference>
<dbReference type="AlphaFoldDB" id="A0AAV0IMN2"/>
<dbReference type="EC" id="2.7.7.48" evidence="9"/>
<name>A0AAV0IMN2_9ROSI</name>
<sequence>VHSPVVHFSALTLCFPFFLQFGPLPFLLPLLSLLQSAPSPSHCAPSSHTIAADCMGEVAVEVAPAATETFERPTVRVSNIPLTAVAKDLQTFLESQLGPDSVFAVEILTERKNWKSRGFGRVQFSSLPIKRKAESLSREGSLVFKSRALEISETYDDIVPRPFDERNRIEKGTLYAGFMRSERDLCTLQCWEGVRGWVLPEKQRVEFWVSVEEECYKLVWPFEDILETFGCCWGDGCKVTALLLKVQFGPRIYKKVSGPDVASRFNQDRYNICMEDYNFVWVRTTDFSSVKSIGSSNAFCLEADEESVSEIFKCLPYYGGPLKDLTLEDWFEYCSASETVPLVKTDANIDYEIIFQLNSLVHTQKISLAAVDANLVNILSGQTIETATKILEKLHQLNSMCYNPVDFVKTQLSAPSRNLQGPMAASTRSSSSTSYKKIMCCHRALITPLKIYCLGPELESSNYVVKHFAKHAADFMRVTFVEEDWSKLPPQSISTSIQQDIFAAPVRTKLYDRILTILKHGFVIGKKKYEFLAFSASQLRSNAVWMFASNEELKAEHIREWMGCFNKIRSVSKCAARMGQLFSASSQTVEVPAQEVEIIPDIEITTDEDVTYCFSDGIGKISLPFARQVAEKCGLSETPSAFQIRYGGYKGVIAVDRSSSRKLSLRPSMLKFESDNRMLNVTKGSDAMPCYLNREIISLLSTLGVKDEAFESLQLEQLQQVGQMLSSRDAALDVLENLAWANAKHVLVKMLLQGGYEPNQEPYLSMMLQSYHESLLSELKGRCRVFVPKGRVLIGCLDESGILEYGQVYVRLKRTKAEELQCGDQSYFRKVDDKTSVLTGKVVVTKNPCLHPGDIRVLEAVYSEVLEEKGLFDCILFPQKGPRPHPNECSGGDLDGDLFFISWDKDLIPPQVVPPMDYLGGRPRIMDHKVSLEQEIHKFFVDYMVNDTLGAISTAHLVLADREPEKACSSKCLELAQLHSMAVDFAKTGAPAAMPRYLKPREYPDFMERTEKPMYISTGVLGKLYRATLESSARAGVTFVWSKEVAEAAYDLDLEVEGFRDFLPLAEAHKDMYVEKLSMLMNYYDAKHEDEIMTGNLRRKAAYLQRDNRRYGETKDRILVATKSLQMEAKEWFENGCSVKQRQQLASAWYHVTYHPDYFEEGTTTTCLSFPWIVVDTLLGIKSANRRDMLVDQETTTTD</sequence>
<evidence type="ECO:0000313" key="12">
    <source>
        <dbReference type="Proteomes" id="UP001154282"/>
    </source>
</evidence>
<dbReference type="GO" id="GO:0031380">
    <property type="term" value="C:nuclear RNA-directed RNA polymerase complex"/>
    <property type="evidence" value="ECO:0007669"/>
    <property type="project" value="TreeGrafter"/>
</dbReference>
<keyword evidence="4 9" id="KW-0548">Nucleotidyltransferase</keyword>
<dbReference type="Pfam" id="PF05183">
    <property type="entry name" value="RdRP"/>
    <property type="match status" value="1"/>
</dbReference>
<keyword evidence="2 9" id="KW-0696">RNA-directed RNA polymerase</keyword>
<evidence type="ECO:0000256" key="6">
    <source>
        <dbReference type="ARBA" id="ARBA00023158"/>
    </source>
</evidence>
<comment type="function">
    <text evidence="9">Probably involved in the RNA silencing pathway and required for the generation of small interfering RNAs (siRNAs).</text>
</comment>
<dbReference type="GO" id="GO:0030422">
    <property type="term" value="P:siRNA processing"/>
    <property type="evidence" value="ECO:0007669"/>
    <property type="project" value="TreeGrafter"/>
</dbReference>
<dbReference type="InterPro" id="IPR035979">
    <property type="entry name" value="RBD_domain_sf"/>
</dbReference>
<accession>A0AAV0IMN2</accession>
<dbReference type="InterPro" id="IPR000504">
    <property type="entry name" value="RRM_dom"/>
</dbReference>
<proteinExistence type="inferred from homology"/>
<dbReference type="Pfam" id="PF24823">
    <property type="entry name" value="PH_RDR2"/>
    <property type="match status" value="1"/>
</dbReference>
<dbReference type="SUPFAM" id="SSF54928">
    <property type="entry name" value="RNA-binding domain, RBD"/>
    <property type="match status" value="1"/>
</dbReference>
<dbReference type="InterPro" id="IPR057596">
    <property type="entry name" value="RDRP_core"/>
</dbReference>
<evidence type="ECO:0000256" key="5">
    <source>
        <dbReference type="ARBA" id="ARBA00022884"/>
    </source>
</evidence>
<dbReference type="PROSITE" id="PS50102">
    <property type="entry name" value="RRM"/>
    <property type="match status" value="1"/>
</dbReference>
<keyword evidence="5 8" id="KW-0694">RNA-binding</keyword>
<dbReference type="Pfam" id="PF26252">
    <property type="entry name" value="RdRP_helical"/>
    <property type="match status" value="1"/>
</dbReference>
<gene>
    <name evidence="11" type="ORF">LITE_LOCUS10056</name>
</gene>
<dbReference type="GO" id="GO:0003968">
    <property type="term" value="F:RNA-directed RNA polymerase activity"/>
    <property type="evidence" value="ECO:0007669"/>
    <property type="project" value="UniProtKB-KW"/>
</dbReference>
<evidence type="ECO:0000256" key="3">
    <source>
        <dbReference type="ARBA" id="ARBA00022679"/>
    </source>
</evidence>
<evidence type="ECO:0000259" key="10">
    <source>
        <dbReference type="PROSITE" id="PS50102"/>
    </source>
</evidence>
<dbReference type="Proteomes" id="UP001154282">
    <property type="component" value="Unassembled WGS sequence"/>
</dbReference>
<dbReference type="InterPro" id="IPR058763">
    <property type="entry name" value="RRM_RDR1/2-like"/>
</dbReference>
<dbReference type="InterPro" id="IPR012677">
    <property type="entry name" value="Nucleotide-bd_a/b_plait_sf"/>
</dbReference>
<comment type="catalytic activity">
    <reaction evidence="7 9">
        <text>RNA(n) + a ribonucleoside 5'-triphosphate = RNA(n+1) + diphosphate</text>
        <dbReference type="Rhea" id="RHEA:21248"/>
        <dbReference type="Rhea" id="RHEA-COMP:14527"/>
        <dbReference type="Rhea" id="RHEA-COMP:17342"/>
        <dbReference type="ChEBI" id="CHEBI:33019"/>
        <dbReference type="ChEBI" id="CHEBI:61557"/>
        <dbReference type="ChEBI" id="CHEBI:140395"/>
        <dbReference type="EC" id="2.7.7.48"/>
    </reaction>
</comment>
<evidence type="ECO:0000256" key="8">
    <source>
        <dbReference type="PROSITE-ProRule" id="PRU00176"/>
    </source>
</evidence>
<dbReference type="PANTHER" id="PTHR23079:SF5">
    <property type="entry name" value="RNA-DEPENDENT RNA POLYMERASE 2"/>
    <property type="match status" value="1"/>
</dbReference>
<evidence type="ECO:0000256" key="2">
    <source>
        <dbReference type="ARBA" id="ARBA00022484"/>
    </source>
</evidence>
<dbReference type="InterPro" id="IPR058751">
    <property type="entry name" value="RDRP_helical"/>
</dbReference>
<dbReference type="EMBL" id="CAMGYJ010000004">
    <property type="protein sequence ID" value="CAI0398834.1"/>
    <property type="molecule type" value="Genomic_DNA"/>
</dbReference>
<keyword evidence="12" id="KW-1185">Reference proteome</keyword>
<evidence type="ECO:0000256" key="1">
    <source>
        <dbReference type="ARBA" id="ARBA00005762"/>
    </source>
</evidence>
<dbReference type="Gene3D" id="3.30.70.330">
    <property type="match status" value="1"/>
</dbReference>
<dbReference type="InterPro" id="IPR057590">
    <property type="entry name" value="PH_RDR1/2-like"/>
</dbReference>